<evidence type="ECO:0000259" key="8">
    <source>
        <dbReference type="Pfam" id="PF07766"/>
    </source>
</evidence>
<dbReference type="Pfam" id="PF25097">
    <property type="entry name" value="ARM_Cnot1"/>
    <property type="match status" value="1"/>
</dbReference>
<evidence type="ECO:0000256" key="2">
    <source>
        <dbReference type="ARBA" id="ARBA00022692"/>
    </source>
</evidence>
<evidence type="ECO:0000256" key="6">
    <source>
        <dbReference type="ARBA" id="ARBA00023136"/>
    </source>
</evidence>
<evidence type="ECO:0000313" key="11">
    <source>
        <dbReference type="Proteomes" id="UP001157418"/>
    </source>
</evidence>
<dbReference type="GO" id="GO:0043022">
    <property type="term" value="F:ribosome binding"/>
    <property type="evidence" value="ECO:0007669"/>
    <property type="project" value="InterPro"/>
</dbReference>
<proteinExistence type="predicted"/>
<feature type="domain" description="Letm1 RBD" evidence="8">
    <location>
        <begin position="145"/>
        <end position="198"/>
    </location>
</feature>
<dbReference type="PANTHER" id="PTHR14009:SF31">
    <property type="entry name" value="MITOCHONDRIAL PROTON_CALCIUM EXCHANGER PROTEIN"/>
    <property type="match status" value="1"/>
</dbReference>
<feature type="domain" description="CCR4-NOT transcription complex subunit 1-like NOT1 connector" evidence="9">
    <location>
        <begin position="93"/>
        <end position="141"/>
    </location>
</feature>
<evidence type="ECO:0000259" key="9">
    <source>
        <dbReference type="Pfam" id="PF25097"/>
    </source>
</evidence>
<evidence type="ECO:0000313" key="10">
    <source>
        <dbReference type="EMBL" id="CAH1452108.1"/>
    </source>
</evidence>
<evidence type="ECO:0000256" key="4">
    <source>
        <dbReference type="ARBA" id="ARBA00022989"/>
    </source>
</evidence>
<comment type="caution">
    <text evidence="10">The sequence shown here is derived from an EMBL/GenBank/DDBJ whole genome shotgun (WGS) entry which is preliminary data.</text>
</comment>
<name>A0AAU9PP41_9ASTR</name>
<keyword evidence="5" id="KW-0496">Mitochondrion</keyword>
<dbReference type="GO" id="GO:0030003">
    <property type="term" value="P:intracellular monoatomic cation homeostasis"/>
    <property type="evidence" value="ECO:0007669"/>
    <property type="project" value="TreeGrafter"/>
</dbReference>
<evidence type="ECO:0000256" key="5">
    <source>
        <dbReference type="ARBA" id="ARBA00023128"/>
    </source>
</evidence>
<dbReference type="Pfam" id="PF07766">
    <property type="entry name" value="LETM1_RBD"/>
    <property type="match status" value="1"/>
</dbReference>
<keyword evidence="11" id="KW-1185">Reference proteome</keyword>
<accession>A0AAU9PP41</accession>
<evidence type="ECO:0000256" key="1">
    <source>
        <dbReference type="ARBA" id="ARBA00004434"/>
    </source>
</evidence>
<dbReference type="AlphaFoldDB" id="A0AAU9PP41"/>
<dbReference type="GO" id="GO:0005743">
    <property type="term" value="C:mitochondrial inner membrane"/>
    <property type="evidence" value="ECO:0007669"/>
    <property type="project" value="UniProtKB-SubCell"/>
</dbReference>
<reference evidence="10 11" key="1">
    <citation type="submission" date="2022-01" db="EMBL/GenBank/DDBJ databases">
        <authorList>
            <person name="Xiong W."/>
            <person name="Schranz E."/>
        </authorList>
    </citation>
    <scope>NUCLEOTIDE SEQUENCE [LARGE SCALE GENOMIC DNA]</scope>
</reference>
<comment type="subcellular location">
    <subcellularLocation>
        <location evidence="1">Mitochondrion inner membrane</location>
        <topology evidence="1">Single-pass membrane protein</topology>
    </subcellularLocation>
</comment>
<keyword evidence="6 7" id="KW-0472">Membrane</keyword>
<dbReference type="Proteomes" id="UP001157418">
    <property type="component" value="Unassembled WGS sequence"/>
</dbReference>
<dbReference type="PANTHER" id="PTHR14009">
    <property type="entry name" value="LEUCINE ZIPPER-EF-HAND CONTAINING TRANSMEMBRANE PROTEIN"/>
    <property type="match status" value="1"/>
</dbReference>
<evidence type="ECO:0000256" key="3">
    <source>
        <dbReference type="ARBA" id="ARBA00022792"/>
    </source>
</evidence>
<dbReference type="InterPro" id="IPR055454">
    <property type="entry name" value="CNOT1-like_NOT1_connector"/>
</dbReference>
<dbReference type="InterPro" id="IPR044202">
    <property type="entry name" value="LETM1/MDM38-like"/>
</dbReference>
<feature type="transmembrane region" description="Helical" evidence="7">
    <location>
        <begin position="285"/>
        <end position="302"/>
    </location>
</feature>
<protein>
    <submittedName>
        <fullName evidence="10">Uncharacterized protein</fullName>
    </submittedName>
</protein>
<feature type="transmembrane region" description="Helical" evidence="7">
    <location>
        <begin position="12"/>
        <end position="32"/>
    </location>
</feature>
<keyword evidence="4 7" id="KW-1133">Transmembrane helix</keyword>
<feature type="transmembrane region" description="Helical" evidence="7">
    <location>
        <begin position="38"/>
        <end position="57"/>
    </location>
</feature>
<evidence type="ECO:0000256" key="7">
    <source>
        <dbReference type="SAM" id="Phobius"/>
    </source>
</evidence>
<organism evidence="10 11">
    <name type="scientific">Lactuca virosa</name>
    <dbReference type="NCBI Taxonomy" id="75947"/>
    <lineage>
        <taxon>Eukaryota</taxon>
        <taxon>Viridiplantae</taxon>
        <taxon>Streptophyta</taxon>
        <taxon>Embryophyta</taxon>
        <taxon>Tracheophyta</taxon>
        <taxon>Spermatophyta</taxon>
        <taxon>Magnoliopsida</taxon>
        <taxon>eudicotyledons</taxon>
        <taxon>Gunneridae</taxon>
        <taxon>Pentapetalae</taxon>
        <taxon>asterids</taxon>
        <taxon>campanulids</taxon>
        <taxon>Asterales</taxon>
        <taxon>Asteraceae</taxon>
        <taxon>Cichorioideae</taxon>
        <taxon>Cichorieae</taxon>
        <taxon>Lactucinae</taxon>
        <taxon>Lactuca</taxon>
    </lineage>
</organism>
<sequence>MGLSFFKLSRVIALFVAGASRVFLTCFGVHYWYLGHFISYAVVGSVLLGAAVTYHLLVTNPLAARRDALQRTMIRLREGTSLLSCPSVIGEVPVVILRCIIRDEATLAVAQKVFKGLYENAANTAHVGAHLAMLASICDARKLVVFLKARTGVVVSNEEILGFAKLFNDELTLDNNSRPRLVHMCKHIGIQPYATVDFRGELLVGPSRNPTLSNDVSGSEETDDLEFTTADYYRILATKKEGGCNTPMYFRVDNCTTKLKIIRVHARVLRVLGTKSVPLTFMTPLAYKVVFWIVDLLFINYHE</sequence>
<dbReference type="EMBL" id="CAKMRJ010005745">
    <property type="protein sequence ID" value="CAH1452108.1"/>
    <property type="molecule type" value="Genomic_DNA"/>
</dbReference>
<keyword evidence="3" id="KW-0999">Mitochondrion inner membrane</keyword>
<dbReference type="InterPro" id="IPR033122">
    <property type="entry name" value="LETM1-like_RBD"/>
</dbReference>
<keyword evidence="2 7" id="KW-0812">Transmembrane</keyword>
<gene>
    <name evidence="10" type="ORF">LVIROSA_LOCUS37429</name>
</gene>